<dbReference type="eggNOG" id="COG4189">
    <property type="taxonomic scope" value="Bacteria"/>
</dbReference>
<dbReference type="SMART" id="SM00418">
    <property type="entry name" value="HTH_ARSR"/>
    <property type="match status" value="1"/>
</dbReference>
<dbReference type="PIRSF" id="PIRSF030050">
    <property type="entry name" value="UCP030050_HTH"/>
    <property type="match status" value="1"/>
</dbReference>
<dbReference type="Pfam" id="PF01022">
    <property type="entry name" value="HTH_5"/>
    <property type="match status" value="1"/>
</dbReference>
<comment type="caution">
    <text evidence="2">The sequence shown here is derived from an EMBL/GenBank/DDBJ whole genome shotgun (WGS) entry which is preliminary data.</text>
</comment>
<dbReference type="PANTHER" id="PTHR38600">
    <property type="entry name" value="TRANSCRIPTIONAL REGULATORY PROTEIN"/>
    <property type="match status" value="1"/>
</dbReference>
<dbReference type="InterPro" id="IPR036388">
    <property type="entry name" value="WH-like_DNA-bd_sf"/>
</dbReference>
<dbReference type="AlphaFoldDB" id="F1T8N7"/>
<feature type="domain" description="HTH arsR-type" evidence="1">
    <location>
        <begin position="11"/>
        <end position="81"/>
    </location>
</feature>
<dbReference type="InterPro" id="IPR011991">
    <property type="entry name" value="ArsR-like_HTH"/>
</dbReference>
<dbReference type="RefSeq" id="WP_004616884.1">
    <property type="nucleotide sequence ID" value="NZ_ACXX02000002.1"/>
</dbReference>
<dbReference type="PANTHER" id="PTHR38600:SF1">
    <property type="entry name" value="TRANSCRIPTIONAL REGULATORY PROTEIN"/>
    <property type="match status" value="1"/>
</dbReference>
<evidence type="ECO:0000313" key="3">
    <source>
        <dbReference type="Proteomes" id="UP000003860"/>
    </source>
</evidence>
<reference evidence="2" key="1">
    <citation type="submission" date="2009-07" db="EMBL/GenBank/DDBJ databases">
        <authorList>
            <consortium name="US DOE Joint Genome Institute (JGI-PGF)"/>
            <person name="Lucas S."/>
            <person name="Copeland A."/>
            <person name="Lapidus A."/>
            <person name="Glavina del Rio T."/>
            <person name="Tice H."/>
            <person name="Bruce D."/>
            <person name="Goodwin L."/>
            <person name="Pitluck S."/>
            <person name="Larimer F."/>
            <person name="Land M.L."/>
            <person name="Mouttaki H."/>
            <person name="He Z."/>
            <person name="Zhou J."/>
            <person name="Hemme C.L."/>
        </authorList>
    </citation>
    <scope>NUCLEOTIDE SEQUENCE [LARGE SCALE GENOMIC DNA]</scope>
    <source>
        <strain evidence="2">DSM 2782</strain>
    </source>
</reference>
<dbReference type="InterPro" id="IPR036390">
    <property type="entry name" value="WH_DNA-bd_sf"/>
</dbReference>
<protein>
    <submittedName>
        <fullName evidence="2">Transcriptional regulator, ArsR family</fullName>
    </submittedName>
</protein>
<dbReference type="Proteomes" id="UP000003860">
    <property type="component" value="Unassembled WGS sequence"/>
</dbReference>
<reference evidence="2" key="2">
    <citation type="submission" date="2011-01" db="EMBL/GenBank/DDBJ databases">
        <title>The Non-contiguous Finished genome of Clostridium papyrosolvens.</title>
        <authorList>
            <person name="Lucas S."/>
            <person name="Copeland A."/>
            <person name="Lapidus A."/>
            <person name="Cheng J.-F."/>
            <person name="Goodwin L."/>
            <person name="Pitluck S."/>
            <person name="Misra M."/>
            <person name="Chertkov O."/>
            <person name="Detter J.C."/>
            <person name="Han C."/>
            <person name="Tapia R."/>
            <person name="Land M."/>
            <person name="Hauser L."/>
            <person name="Kyrpides N."/>
            <person name="Ivanova N."/>
            <person name="Pagani I."/>
            <person name="Mouttaki H."/>
            <person name="He Z."/>
            <person name="Zhou J."/>
            <person name="Hemme C.L."/>
            <person name="Woyke T."/>
        </authorList>
    </citation>
    <scope>NUCLEOTIDE SEQUENCE [LARGE SCALE GENOMIC DNA]</scope>
    <source>
        <strain evidence="2">DSM 2782</strain>
    </source>
</reference>
<sequence>MKIDISEKWLPVYEALSSNVRIKIINLLATEALNIKQLAQELGLSSAIVTMHVKKLEKAGIVHSERKSINGAVQKLCFLDVDSLEIQFPSKQAKTRSYHEFSMPIGHYSNFVVTATCGIATPEKVIGEFDDPRYFLEPDRVNAGILWFTEGYVEYKIPNFLLSVQQPEELEISMELGSEAPGINSNWPSDITFFLNEKKVGQWTSPGDYGNSRGRYTPDWWSLQVGQYGLYKSIRITQDGSYIDGTKVSDTALSSLDIRQKYWTFKIAVLPDSQNVGGVTIFGKGFGNYSRDILFKLYYI</sequence>
<dbReference type="Gene3D" id="1.10.10.10">
    <property type="entry name" value="Winged helix-like DNA-binding domain superfamily/Winged helix DNA-binding domain"/>
    <property type="match status" value="1"/>
</dbReference>
<dbReference type="STRING" id="588581.Cpap_3295"/>
<dbReference type="InterPro" id="IPR001845">
    <property type="entry name" value="HTH_ArsR_DNA-bd_dom"/>
</dbReference>
<proteinExistence type="predicted"/>
<dbReference type="InterPro" id="IPR016943">
    <property type="entry name" value="UCP030050_HTH"/>
</dbReference>
<dbReference type="OrthoDB" id="9781958at2"/>
<evidence type="ECO:0000259" key="1">
    <source>
        <dbReference type="SMART" id="SM00418"/>
    </source>
</evidence>
<name>F1T8N7_9FIRM</name>
<gene>
    <name evidence="2" type="ORF">Cpap_3295</name>
</gene>
<keyword evidence="3" id="KW-1185">Reference proteome</keyword>
<dbReference type="EMBL" id="ACXX02000002">
    <property type="protein sequence ID" value="EGD48869.1"/>
    <property type="molecule type" value="Genomic_DNA"/>
</dbReference>
<dbReference type="GO" id="GO:0003700">
    <property type="term" value="F:DNA-binding transcription factor activity"/>
    <property type="evidence" value="ECO:0007669"/>
    <property type="project" value="InterPro"/>
</dbReference>
<dbReference type="SUPFAM" id="SSF46785">
    <property type="entry name" value="Winged helix' DNA-binding domain"/>
    <property type="match status" value="1"/>
</dbReference>
<evidence type="ECO:0000313" key="2">
    <source>
        <dbReference type="EMBL" id="EGD48869.1"/>
    </source>
</evidence>
<dbReference type="CDD" id="cd00090">
    <property type="entry name" value="HTH_ARSR"/>
    <property type="match status" value="1"/>
</dbReference>
<organism evidence="2 3">
    <name type="scientific">Ruminiclostridium papyrosolvens DSM 2782</name>
    <dbReference type="NCBI Taxonomy" id="588581"/>
    <lineage>
        <taxon>Bacteria</taxon>
        <taxon>Bacillati</taxon>
        <taxon>Bacillota</taxon>
        <taxon>Clostridia</taxon>
        <taxon>Eubacteriales</taxon>
        <taxon>Oscillospiraceae</taxon>
        <taxon>Ruminiclostridium</taxon>
    </lineage>
</organism>
<accession>F1T8N7</accession>